<feature type="region of interest" description="Disordered" evidence="1">
    <location>
        <begin position="91"/>
        <end position="124"/>
    </location>
</feature>
<feature type="compositionally biased region" description="Acidic residues" evidence="1">
    <location>
        <begin position="290"/>
        <end position="306"/>
    </location>
</feature>
<dbReference type="EMBL" id="HBIX01014183">
    <property type="protein sequence ID" value="CAE0717655.1"/>
    <property type="molecule type" value="Transcribed_RNA"/>
</dbReference>
<gene>
    <name evidence="2" type="ORF">PAUS00366_LOCUS10407</name>
</gene>
<reference evidence="2" key="1">
    <citation type="submission" date="2021-01" db="EMBL/GenBank/DDBJ databases">
        <authorList>
            <person name="Corre E."/>
            <person name="Pelletier E."/>
            <person name="Niang G."/>
            <person name="Scheremetjew M."/>
            <person name="Finn R."/>
            <person name="Kale V."/>
            <person name="Holt S."/>
            <person name="Cochrane G."/>
            <person name="Meng A."/>
            <person name="Brown T."/>
            <person name="Cohen L."/>
        </authorList>
    </citation>
    <scope>NUCLEOTIDE SEQUENCE</scope>
    <source>
        <strain evidence="2">10249 10 AB</strain>
    </source>
</reference>
<proteinExistence type="predicted"/>
<feature type="compositionally biased region" description="Polar residues" evidence="1">
    <location>
        <begin position="98"/>
        <end position="110"/>
    </location>
</feature>
<organism evidence="2">
    <name type="scientific">Pseudo-nitzschia australis</name>
    <dbReference type="NCBI Taxonomy" id="44445"/>
    <lineage>
        <taxon>Eukaryota</taxon>
        <taxon>Sar</taxon>
        <taxon>Stramenopiles</taxon>
        <taxon>Ochrophyta</taxon>
        <taxon>Bacillariophyta</taxon>
        <taxon>Bacillariophyceae</taxon>
        <taxon>Bacillariophycidae</taxon>
        <taxon>Bacillariales</taxon>
        <taxon>Bacillariaceae</taxon>
        <taxon>Pseudo-nitzschia</taxon>
    </lineage>
</organism>
<accession>A0A7S4AK70</accession>
<dbReference type="InterPro" id="IPR003774">
    <property type="entry name" value="AlgH-like"/>
</dbReference>
<feature type="region of interest" description="Disordered" evidence="1">
    <location>
        <begin position="281"/>
        <end position="322"/>
    </location>
</feature>
<evidence type="ECO:0000256" key="1">
    <source>
        <dbReference type="SAM" id="MobiDB-lite"/>
    </source>
</evidence>
<evidence type="ECO:0000313" key="2">
    <source>
        <dbReference type="EMBL" id="CAE0717655.1"/>
    </source>
</evidence>
<name>A0A7S4AK70_9STRA</name>
<dbReference type="SUPFAM" id="SSF143456">
    <property type="entry name" value="VC0467-like"/>
    <property type="match status" value="2"/>
</dbReference>
<dbReference type="PANTHER" id="PTHR31984:SF17">
    <property type="entry name" value="TRANSCRIPTIONAL REGULATOR"/>
    <property type="match status" value="1"/>
</dbReference>
<dbReference type="PANTHER" id="PTHR31984">
    <property type="entry name" value="TRANSPORTER, PUTATIVE (DUF179)-RELATED"/>
    <property type="match status" value="1"/>
</dbReference>
<sequence>MVAPSKTSLVVRRLYRNLLRTSKPFGSPSPNAAVLTCLLHRTGMDDHIQDWNAFVAQDLEKINNENKNDFNNIIDQTDKARDLTRSYYDSYSERDATNNDNDSTVSTPKQSNFNSSVPPPSNRTYQRLFRRLLREVVTGTNNYGKMVFPSQVDTTRLRKVIQREFRVNNHAERDTTTANNNNANVAAASTRFDNDTRRQVAFTALRELNKKLSYYDWLEENSPKPQLPQQAAWHVSALPTYPPASFLRPGVFLVSHPYMQDSYFSKTVICILEHKGLDSSILKDGRSNNDDDDDEDVGSNEIEDDDLIPKKSPRQATTPPGQTYGVIVNRVSIQNDTGKNRTLKEVFREHMLPERMADVFGDSVVREGGPVHVALQVIHLLSNPSEQEELASAIGGTIIPSIGDGDDSPALYSNKATYFQGNMFKIMSQIENGKMDRDDSSFFVGASIWSPGQLAAEIAQGYWIPCRGPPEIALDGICEHETTSTSSGNNNRPLADLWLSMMSACGEDEANLSHLFHPDHWDENGMPCDAFDDDDSDIVVF</sequence>
<dbReference type="Pfam" id="PF02622">
    <property type="entry name" value="DUF179"/>
    <property type="match status" value="1"/>
</dbReference>
<protein>
    <submittedName>
        <fullName evidence="2">Uncharacterized protein</fullName>
    </submittedName>
</protein>
<dbReference type="Gene3D" id="3.40.1740.10">
    <property type="entry name" value="VC0467-like"/>
    <property type="match status" value="1"/>
</dbReference>
<dbReference type="AlphaFoldDB" id="A0A7S4AK70"/>